<proteinExistence type="inferred from homology"/>
<keyword evidence="3" id="KW-0732">Signal</keyword>
<reference evidence="5 6" key="2">
    <citation type="submission" date="2018-04" db="EMBL/GenBank/DDBJ databases">
        <title>Genomic sequence of a freshwater isolate of Shewanella morhuae.</title>
        <authorList>
            <person name="Castillo D.E."/>
            <person name="Gram L."/>
        </authorList>
    </citation>
    <scope>NUCLEOTIDE SEQUENCE [LARGE SCALE GENOMIC DNA]</scope>
    <source>
        <strain evidence="5 6">CW7</strain>
    </source>
</reference>
<dbReference type="SUPFAM" id="SSF49695">
    <property type="entry name" value="gamma-Crystallin-like"/>
    <property type="match status" value="1"/>
</dbReference>
<feature type="signal peptide" evidence="3">
    <location>
        <begin position="1"/>
        <end position="19"/>
    </location>
</feature>
<dbReference type="Gene3D" id="2.60.20.10">
    <property type="entry name" value="Crystallins"/>
    <property type="match status" value="1"/>
</dbReference>
<comment type="similarity">
    <text evidence="1">Belongs to the beta/gamma-crystallin family.</text>
</comment>
<evidence type="ECO:0000313" key="5">
    <source>
        <dbReference type="EMBL" id="PTA48945.1"/>
    </source>
</evidence>
<evidence type="ECO:0000256" key="3">
    <source>
        <dbReference type="SAM" id="SignalP"/>
    </source>
</evidence>
<accession>A0ABX5HQG3</accession>
<dbReference type="InterPro" id="IPR011024">
    <property type="entry name" value="G_crystallin-like"/>
</dbReference>
<evidence type="ECO:0000313" key="6">
    <source>
        <dbReference type="Proteomes" id="UP000240506"/>
    </source>
</evidence>
<dbReference type="InterPro" id="IPR001064">
    <property type="entry name" value="Beta/gamma_crystallin"/>
</dbReference>
<reference evidence="5 6" key="1">
    <citation type="submission" date="2018-03" db="EMBL/GenBank/DDBJ databases">
        <authorList>
            <person name="Dailey F.E."/>
        </authorList>
    </citation>
    <scope>NUCLEOTIDE SEQUENCE [LARGE SCALE GENOMIC DNA]</scope>
    <source>
        <strain evidence="5 6">CW7</strain>
    </source>
</reference>
<evidence type="ECO:0000259" key="4">
    <source>
        <dbReference type="SMART" id="SM00247"/>
    </source>
</evidence>
<keyword evidence="2" id="KW-0677">Repeat</keyword>
<dbReference type="Proteomes" id="UP000240506">
    <property type="component" value="Unassembled WGS sequence"/>
</dbReference>
<gene>
    <name evidence="5" type="ORF">C9I43_18005</name>
</gene>
<name>A0ABX5HQG3_9GAMM</name>
<evidence type="ECO:0000256" key="2">
    <source>
        <dbReference type="ARBA" id="ARBA00022737"/>
    </source>
</evidence>
<sequence length="177" mass="19881">MNKSSFGMLFLCVSFLSVADNKYTASDVYICVLTPFNKLYAGVDIQKTKSQLNASLTCQNEQGEGSIFCSAKETKCIISTIVLNNQSNSNQSRSVVSLFSEVNQTGQQLRIDQSVNDFRQYNFNDKLSSFNIPIGWEVRFFKDKNYQGDYYTRGSGMNNATGFTDSISSMKILKKSH</sequence>
<feature type="chain" id="PRO_5045776223" description="Beta/gamma crystallin 'Greek key' domain-containing protein" evidence="3">
    <location>
        <begin position="20"/>
        <end position="177"/>
    </location>
</feature>
<dbReference type="EMBL" id="PYSG01000003">
    <property type="protein sequence ID" value="PTA48945.1"/>
    <property type="molecule type" value="Genomic_DNA"/>
</dbReference>
<dbReference type="SMART" id="SM00247">
    <property type="entry name" value="XTALbg"/>
    <property type="match status" value="1"/>
</dbReference>
<keyword evidence="6" id="KW-1185">Reference proteome</keyword>
<comment type="caution">
    <text evidence="5">The sequence shown here is derived from an EMBL/GenBank/DDBJ whole genome shotgun (WGS) entry which is preliminary data.</text>
</comment>
<protein>
    <recommendedName>
        <fullName evidence="4">Beta/gamma crystallin 'Greek key' domain-containing protein</fullName>
    </recommendedName>
</protein>
<evidence type="ECO:0000256" key="1">
    <source>
        <dbReference type="ARBA" id="ARBA00009646"/>
    </source>
</evidence>
<dbReference type="Pfam" id="PF03995">
    <property type="entry name" value="Inhibitor_I36"/>
    <property type="match status" value="1"/>
</dbReference>
<dbReference type="RefSeq" id="WP_107884991.1">
    <property type="nucleotide sequence ID" value="NZ_PYSG01000003.1"/>
</dbReference>
<organism evidence="5 6">
    <name type="scientific">Shewanella morhuae</name>
    <dbReference type="NCBI Taxonomy" id="365591"/>
    <lineage>
        <taxon>Bacteria</taxon>
        <taxon>Pseudomonadati</taxon>
        <taxon>Pseudomonadota</taxon>
        <taxon>Gammaproteobacteria</taxon>
        <taxon>Alteromonadales</taxon>
        <taxon>Shewanellaceae</taxon>
        <taxon>Shewanella</taxon>
    </lineage>
</organism>
<feature type="domain" description="Beta/gamma crystallin 'Greek key'" evidence="4">
    <location>
        <begin position="95"/>
        <end position="173"/>
    </location>
</feature>